<keyword evidence="1" id="KW-0812">Transmembrane</keyword>
<organism evidence="2">
    <name type="scientific">Lotus japonicus</name>
    <name type="common">Lotus corniculatus var. japonicus</name>
    <dbReference type="NCBI Taxonomy" id="34305"/>
    <lineage>
        <taxon>Eukaryota</taxon>
        <taxon>Viridiplantae</taxon>
        <taxon>Streptophyta</taxon>
        <taxon>Embryophyta</taxon>
        <taxon>Tracheophyta</taxon>
        <taxon>Spermatophyta</taxon>
        <taxon>Magnoliopsida</taxon>
        <taxon>eudicotyledons</taxon>
        <taxon>Gunneridae</taxon>
        <taxon>Pentapetalae</taxon>
        <taxon>rosids</taxon>
        <taxon>fabids</taxon>
        <taxon>Fabales</taxon>
        <taxon>Fabaceae</taxon>
        <taxon>Papilionoideae</taxon>
        <taxon>50 kb inversion clade</taxon>
        <taxon>NPAAA clade</taxon>
        <taxon>Hologalegina</taxon>
        <taxon>robinioid clade</taxon>
        <taxon>Loteae</taxon>
        <taxon>Lotus</taxon>
    </lineage>
</organism>
<accession>I3T8J4</accession>
<evidence type="ECO:0000313" key="2">
    <source>
        <dbReference type="EMBL" id="AFK48836.1"/>
    </source>
</evidence>
<feature type="transmembrane region" description="Helical" evidence="1">
    <location>
        <begin position="55"/>
        <end position="73"/>
    </location>
</feature>
<keyword evidence="1" id="KW-1133">Transmembrane helix</keyword>
<protein>
    <submittedName>
        <fullName evidence="2">Uncharacterized protein</fullName>
    </submittedName>
</protein>
<sequence>MSRISKRVQTLGTDLSCMFIRESLTSTVHLMWSSRLPQSQLNPMWRLRLIDHQEILLAGLWGIITVLQIATMWQNL</sequence>
<dbReference type="AlphaFoldDB" id="I3T8J4"/>
<keyword evidence="1" id="KW-0472">Membrane</keyword>
<name>I3T8J4_LOTJA</name>
<evidence type="ECO:0000256" key="1">
    <source>
        <dbReference type="SAM" id="Phobius"/>
    </source>
</evidence>
<reference evidence="2" key="1">
    <citation type="submission" date="2012-05" db="EMBL/GenBank/DDBJ databases">
        <authorList>
            <person name="Krishnakumar V."/>
            <person name="Cheung F."/>
            <person name="Xiao Y."/>
            <person name="Chan A."/>
            <person name="Moskal W.A."/>
            <person name="Town C.D."/>
        </authorList>
    </citation>
    <scope>NUCLEOTIDE SEQUENCE</scope>
</reference>
<dbReference type="EMBL" id="BT149042">
    <property type="protein sequence ID" value="AFK48836.1"/>
    <property type="molecule type" value="mRNA"/>
</dbReference>
<proteinExistence type="evidence at transcript level"/>